<evidence type="ECO:0000313" key="9">
    <source>
        <dbReference type="EMBL" id="KAA1006209.1"/>
    </source>
</evidence>
<dbReference type="GO" id="GO:0005886">
    <property type="term" value="C:plasma membrane"/>
    <property type="evidence" value="ECO:0007669"/>
    <property type="project" value="UniProtKB-SubCell"/>
</dbReference>
<sequence>MTHGSWTVRALAVPSAIWLAFGCGLAAHTLNPLYALLAIAIFPLAMLWGIFWLGATLLRKDRDPPVRAPTTMSGLEPSAGNATGTDTGELQQSHITESNALLGAPGSWRRYAARSLDLILWSFVLGLAVSIVNATTGAHLMQFRWSHFVSVTVSTSIYLPLAMFVDAVVCAACGNSVGKAILGVRVIECDGTRPSFRRYLKRNCAIWARGLAFGFPVARQLTMIVSCMVLKREGVTAWDAKLKFRVVRETCTIAHYVVAVLLALALLSVNAYQHARHSRIDRISPAVSNQREANRAAASPAAHWQKDSDSKIANSHSGGIS</sequence>
<dbReference type="Pfam" id="PF06271">
    <property type="entry name" value="RDD"/>
    <property type="match status" value="1"/>
</dbReference>
<feature type="domain" description="RDD" evidence="8">
    <location>
        <begin position="105"/>
        <end position="232"/>
    </location>
</feature>
<evidence type="ECO:0000256" key="5">
    <source>
        <dbReference type="ARBA" id="ARBA00023136"/>
    </source>
</evidence>
<evidence type="ECO:0000256" key="7">
    <source>
        <dbReference type="SAM" id="Phobius"/>
    </source>
</evidence>
<dbReference type="AlphaFoldDB" id="A0A5B0GTL8"/>
<evidence type="ECO:0000313" key="10">
    <source>
        <dbReference type="Proteomes" id="UP000325273"/>
    </source>
</evidence>
<feature type="compositionally biased region" description="Polar residues" evidence="6">
    <location>
        <begin position="80"/>
        <end position="89"/>
    </location>
</feature>
<reference evidence="9 10" key="1">
    <citation type="submission" date="2019-08" db="EMBL/GenBank/DDBJ databases">
        <title>Paraburkholderia sp. DCY113.</title>
        <authorList>
            <person name="Kang J."/>
        </authorList>
    </citation>
    <scope>NUCLEOTIDE SEQUENCE [LARGE SCALE GENOMIC DNA]</scope>
    <source>
        <strain evidence="9 10">DCY113</strain>
    </source>
</reference>
<dbReference type="PANTHER" id="PTHR36115">
    <property type="entry name" value="PROLINE-RICH ANTIGEN HOMOLOG-RELATED"/>
    <property type="match status" value="1"/>
</dbReference>
<evidence type="ECO:0000256" key="1">
    <source>
        <dbReference type="ARBA" id="ARBA00004651"/>
    </source>
</evidence>
<evidence type="ECO:0000256" key="6">
    <source>
        <dbReference type="SAM" id="MobiDB-lite"/>
    </source>
</evidence>
<evidence type="ECO:0000256" key="3">
    <source>
        <dbReference type="ARBA" id="ARBA00022692"/>
    </source>
</evidence>
<feature type="transmembrane region" description="Helical" evidence="7">
    <location>
        <begin position="118"/>
        <end position="137"/>
    </location>
</feature>
<feature type="transmembrane region" description="Helical" evidence="7">
    <location>
        <begin position="157"/>
        <end position="178"/>
    </location>
</feature>
<dbReference type="EMBL" id="VTUZ01000020">
    <property type="protein sequence ID" value="KAA1006209.1"/>
    <property type="molecule type" value="Genomic_DNA"/>
</dbReference>
<name>A0A5B0GTL8_9BURK</name>
<evidence type="ECO:0000256" key="2">
    <source>
        <dbReference type="ARBA" id="ARBA00022475"/>
    </source>
</evidence>
<comment type="caution">
    <text evidence="9">The sequence shown here is derived from an EMBL/GenBank/DDBJ whole genome shotgun (WGS) entry which is preliminary data.</text>
</comment>
<evidence type="ECO:0000256" key="4">
    <source>
        <dbReference type="ARBA" id="ARBA00022989"/>
    </source>
</evidence>
<keyword evidence="10" id="KW-1185">Reference proteome</keyword>
<feature type="transmembrane region" description="Helical" evidence="7">
    <location>
        <begin position="253"/>
        <end position="272"/>
    </location>
</feature>
<keyword evidence="4 7" id="KW-1133">Transmembrane helix</keyword>
<keyword evidence="2" id="KW-1003">Cell membrane</keyword>
<proteinExistence type="predicted"/>
<keyword evidence="3 7" id="KW-0812">Transmembrane</keyword>
<organism evidence="9 10">
    <name type="scientific">Paraburkholderia panacisoli</name>
    <dbReference type="NCBI Taxonomy" id="2603818"/>
    <lineage>
        <taxon>Bacteria</taxon>
        <taxon>Pseudomonadati</taxon>
        <taxon>Pseudomonadota</taxon>
        <taxon>Betaproteobacteria</taxon>
        <taxon>Burkholderiales</taxon>
        <taxon>Burkholderiaceae</taxon>
        <taxon>Paraburkholderia</taxon>
    </lineage>
</organism>
<feature type="compositionally biased region" description="Polar residues" evidence="6">
    <location>
        <begin position="311"/>
        <end position="321"/>
    </location>
</feature>
<keyword evidence="5 7" id="KW-0472">Membrane</keyword>
<evidence type="ECO:0000259" key="8">
    <source>
        <dbReference type="Pfam" id="PF06271"/>
    </source>
</evidence>
<comment type="subcellular location">
    <subcellularLocation>
        <location evidence="1">Cell membrane</location>
        <topology evidence="1">Multi-pass membrane protein</topology>
    </subcellularLocation>
</comment>
<protein>
    <submittedName>
        <fullName evidence="9">RDD family protein</fullName>
    </submittedName>
</protein>
<gene>
    <name evidence="9" type="ORF">FVF58_26900</name>
</gene>
<dbReference type="InterPro" id="IPR010432">
    <property type="entry name" value="RDD"/>
</dbReference>
<feature type="region of interest" description="Disordered" evidence="6">
    <location>
        <begin position="68"/>
        <end position="89"/>
    </location>
</feature>
<feature type="region of interest" description="Disordered" evidence="6">
    <location>
        <begin position="295"/>
        <end position="321"/>
    </location>
</feature>
<feature type="transmembrane region" description="Helical" evidence="7">
    <location>
        <begin position="36"/>
        <end position="58"/>
    </location>
</feature>
<accession>A0A5B0GTL8</accession>
<dbReference type="Proteomes" id="UP000325273">
    <property type="component" value="Unassembled WGS sequence"/>
</dbReference>
<dbReference type="InterPro" id="IPR051791">
    <property type="entry name" value="Pra-immunoreactive"/>
</dbReference>